<dbReference type="AlphaFoldDB" id="A0A0F8CWY6"/>
<keyword evidence="3" id="KW-1185">Reference proteome</keyword>
<dbReference type="EMBL" id="LBBL01000113">
    <property type="protein sequence ID" value="KKF95172.1"/>
    <property type="molecule type" value="Genomic_DNA"/>
</dbReference>
<proteinExistence type="predicted"/>
<dbReference type="OrthoDB" id="448649at2759"/>
<dbReference type="Gene3D" id="1.25.10.10">
    <property type="entry name" value="Leucine-rich Repeat Variant"/>
    <property type="match status" value="1"/>
</dbReference>
<feature type="region of interest" description="Disordered" evidence="1">
    <location>
        <begin position="419"/>
        <end position="447"/>
    </location>
</feature>
<name>A0A0F8CWY6_CERFI</name>
<evidence type="ECO:0000313" key="3">
    <source>
        <dbReference type="Proteomes" id="UP000034841"/>
    </source>
</evidence>
<dbReference type="InterPro" id="IPR011989">
    <property type="entry name" value="ARM-like"/>
</dbReference>
<reference evidence="2 3" key="1">
    <citation type="submission" date="2015-04" db="EMBL/GenBank/DDBJ databases">
        <title>Genome sequence of Ceratocystis platani, a major pathogen of plane trees.</title>
        <authorList>
            <person name="Belbahri L."/>
        </authorList>
    </citation>
    <scope>NUCLEOTIDE SEQUENCE [LARGE SCALE GENOMIC DNA]</scope>
    <source>
        <strain evidence="2 3">CFO</strain>
    </source>
</reference>
<dbReference type="Proteomes" id="UP000034841">
    <property type="component" value="Unassembled WGS sequence"/>
</dbReference>
<evidence type="ECO:0000313" key="2">
    <source>
        <dbReference type="EMBL" id="KKF95172.1"/>
    </source>
</evidence>
<feature type="compositionally biased region" description="Basic and acidic residues" evidence="1">
    <location>
        <begin position="423"/>
        <end position="435"/>
    </location>
</feature>
<feature type="compositionally biased region" description="Acidic residues" evidence="1">
    <location>
        <begin position="436"/>
        <end position="447"/>
    </location>
</feature>
<comment type="caution">
    <text evidence="2">The sequence shown here is derived from an EMBL/GenBank/DDBJ whole genome shotgun (WGS) entry which is preliminary data.</text>
</comment>
<organism evidence="2 3">
    <name type="scientific">Ceratocystis fimbriata f. sp. platani</name>
    <dbReference type="NCBI Taxonomy" id="88771"/>
    <lineage>
        <taxon>Eukaryota</taxon>
        <taxon>Fungi</taxon>
        <taxon>Dikarya</taxon>
        <taxon>Ascomycota</taxon>
        <taxon>Pezizomycotina</taxon>
        <taxon>Sordariomycetes</taxon>
        <taxon>Hypocreomycetidae</taxon>
        <taxon>Microascales</taxon>
        <taxon>Ceratocystidaceae</taxon>
        <taxon>Ceratocystis</taxon>
    </lineage>
</organism>
<evidence type="ECO:0000256" key="1">
    <source>
        <dbReference type="SAM" id="MobiDB-lite"/>
    </source>
</evidence>
<gene>
    <name evidence="2" type="primary">SIL1</name>
    <name evidence="2" type="ORF">CFO_g2463</name>
</gene>
<sequence length="447" mass="49968">MLYRPLRLNGRQSTSKRLGAKLMLALVPSILANASPLHRDQAVLHHDLICHTSNPSDCYPRIFVPTEEFQIVHDDQQLPPGLYVRMNLATGMNEAKINHPEDDRDDESLKAVLVDEHSVLTVEPSEDHHDTTAADGPMVGYYNPGDNVSKKALPQADNIFTALNMLHKGDTEGNAALDAALESLEDISHDVYYGELMTSDYDTVAALMCFSLDPPSAGVSLDNYPRDQAASYVLGGALQNNPKALKEVMAKWDRLMMHTCGVGRGPLLDKVFSQPILAPTTSLGSTPDEIRRSAHRTRTVVNIYSGLLQDGRFRAAFLASGGMRHFLQILIREEPELVQAQRRVGQVVLDTFLDEDMGALRGQWPLAEPVEKSKASEVCRAKATETSEGCWDYHVERIMHRNRRHKDHWSKALSDALKRERKHGAGHEKTLKHYEDDEGIEEIQEEL</sequence>
<accession>A0A0F8CWY6</accession>
<protein>
    <submittedName>
        <fullName evidence="2">Nucleotide exchange factor SIL1</fullName>
    </submittedName>
</protein>